<dbReference type="InterPro" id="IPR025962">
    <property type="entry name" value="SdpI/YhfL"/>
</dbReference>
<protein>
    <recommendedName>
        <fullName evidence="4">SdpI family protein</fullName>
    </recommendedName>
</protein>
<dbReference type="STRING" id="1184609.KILIM_102_00020"/>
<evidence type="ECO:0008006" key="4">
    <source>
        <dbReference type="Google" id="ProtNLM"/>
    </source>
</evidence>
<proteinExistence type="predicted"/>
<organism evidence="2 3">
    <name type="scientific">Kineosphaera limosa NBRC 100340</name>
    <dbReference type="NCBI Taxonomy" id="1184609"/>
    <lineage>
        <taxon>Bacteria</taxon>
        <taxon>Bacillati</taxon>
        <taxon>Actinomycetota</taxon>
        <taxon>Actinomycetes</taxon>
        <taxon>Micrococcales</taxon>
        <taxon>Dermatophilaceae</taxon>
        <taxon>Kineosphaera</taxon>
    </lineage>
</organism>
<dbReference type="eggNOG" id="ENOG5033EKY">
    <property type="taxonomic scope" value="Bacteria"/>
</dbReference>
<accession>K6XGZ8</accession>
<dbReference type="Pfam" id="PF13630">
    <property type="entry name" value="SdpI"/>
    <property type="match status" value="1"/>
</dbReference>
<dbReference type="EMBL" id="BAHD01000102">
    <property type="protein sequence ID" value="GAB98124.1"/>
    <property type="molecule type" value="Genomic_DNA"/>
</dbReference>
<name>K6XGZ8_9MICO</name>
<dbReference type="Proteomes" id="UP000008366">
    <property type="component" value="Unassembled WGS sequence"/>
</dbReference>
<gene>
    <name evidence="2" type="ORF">KILIM_102_00020</name>
</gene>
<evidence type="ECO:0000313" key="3">
    <source>
        <dbReference type="Proteomes" id="UP000008366"/>
    </source>
</evidence>
<sequence>MVMGLVSGVSLIGVSVLLWWVTASAARGDLGRNGAVGIRTAATTASDAAWVAGHRAALPTAKITGIVGAIIGGNLVGAGLWSPSEEPSGAVLVLFAVGYSVIIVAALVAARIASQAAREAER</sequence>
<reference evidence="2 3" key="1">
    <citation type="submission" date="2012-08" db="EMBL/GenBank/DDBJ databases">
        <title>Whole genome shotgun sequence of Kineosphaera limosa NBRC 100340.</title>
        <authorList>
            <person name="Yoshida I."/>
            <person name="Isaki S."/>
            <person name="Hosoyama A."/>
            <person name="Tsuchikane K."/>
            <person name="Katsumata H."/>
            <person name="Ando Y."/>
            <person name="Ohji S."/>
            <person name="Hamada M."/>
            <person name="Tamura T."/>
            <person name="Yamazoe A."/>
            <person name="Yamazaki S."/>
            <person name="Fujita N."/>
        </authorList>
    </citation>
    <scope>NUCLEOTIDE SEQUENCE [LARGE SCALE GENOMIC DNA]</scope>
    <source>
        <strain evidence="2 3">NBRC 100340</strain>
    </source>
</reference>
<keyword evidence="3" id="KW-1185">Reference proteome</keyword>
<keyword evidence="1" id="KW-1133">Transmembrane helix</keyword>
<comment type="caution">
    <text evidence="2">The sequence shown here is derived from an EMBL/GenBank/DDBJ whole genome shotgun (WGS) entry which is preliminary data.</text>
</comment>
<feature type="transmembrane region" description="Helical" evidence="1">
    <location>
        <begin position="90"/>
        <end position="113"/>
    </location>
</feature>
<evidence type="ECO:0000313" key="2">
    <source>
        <dbReference type="EMBL" id="GAB98124.1"/>
    </source>
</evidence>
<dbReference type="AlphaFoldDB" id="K6XGZ8"/>
<dbReference type="RefSeq" id="WP_006594656.1">
    <property type="nucleotide sequence ID" value="NZ_BAHD01000102.1"/>
</dbReference>
<evidence type="ECO:0000256" key="1">
    <source>
        <dbReference type="SAM" id="Phobius"/>
    </source>
</evidence>
<keyword evidence="1" id="KW-0472">Membrane</keyword>
<keyword evidence="1" id="KW-0812">Transmembrane</keyword>